<dbReference type="Gene3D" id="3.40.960.10">
    <property type="entry name" value="VSR Endonuclease"/>
    <property type="match status" value="1"/>
</dbReference>
<dbReference type="EMBL" id="MK071981">
    <property type="protein sequence ID" value="AYV75847.1"/>
    <property type="molecule type" value="Genomic_DNA"/>
</dbReference>
<sequence>MNTEKFIQLAKEKHGDKYDYSFVEYINSDIKLKINCNIHGIFEQKSTRHLQGQGCISCANSKKLTTDEFVQRAIQIHGEKYIYKNFIYKKCMEKIKIECKEHGFFDQLPSAHLRGQGCPKCGNKMKSIDNFTDRVNKIHLNKYTYNLEGFGCISNYILITCKDHGEFKQKGRDHLNGVGCKKCSDNKSNKLINQLTYDIFIQKAIEKHGNKYDYSIANYVNTRTKLKIKCIDHDIFETTPYNHIKGAGCPKCVGKNKTTEEFIKEANEKHKNLYDYGQTVYKNSGTIIKIICSKHGIFEQVAKFHLAGNGCPKCIGRYRTIKEFIELAKEKHGDKYDYTLTEYNKNYDKIKIKCPDHGIFEQVAHDHLSGYGCLKCSGKNKTLDEFINQSHKIHYNKYNYDFVEFENVTDKIKIKCEEHGFFEQKANKHMNGAGCTLCGINTRADKSRKSREQFIEEAKNIHSDSYDYSLVEYKSSNYKVKIICREHSEFIQRPSDHLQGQGCPKCGKTFYSKISIEWLKYIEKRDNIKIIHAENGGEYKIKNKNNNGYISADGFCNETNTWFEFHGDVYHMTPDKFKEDDINFLGKKAKDVWEYDRKKKEFIISKGYNYVSIWENEWKSIKKL</sequence>
<accession>A0A3G4ZLX5</accession>
<organism evidence="1">
    <name type="scientific">Terrestrivirus sp</name>
    <dbReference type="NCBI Taxonomy" id="2487775"/>
    <lineage>
        <taxon>Viruses</taxon>
        <taxon>Varidnaviria</taxon>
        <taxon>Bamfordvirae</taxon>
        <taxon>Nucleocytoviricota</taxon>
        <taxon>Megaviricetes</taxon>
        <taxon>Imitervirales</taxon>
        <taxon>Mimiviridae</taxon>
        <taxon>Klosneuvirinae</taxon>
    </lineage>
</organism>
<name>A0A3G4ZLX5_9VIRU</name>
<reference evidence="1" key="1">
    <citation type="submission" date="2018-10" db="EMBL/GenBank/DDBJ databases">
        <title>Hidden diversity of soil giant viruses.</title>
        <authorList>
            <person name="Schulz F."/>
            <person name="Alteio L."/>
            <person name="Goudeau D."/>
            <person name="Ryan E.M."/>
            <person name="Malmstrom R.R."/>
            <person name="Blanchard J."/>
            <person name="Woyke T."/>
        </authorList>
    </citation>
    <scope>NUCLEOTIDE SEQUENCE</scope>
    <source>
        <strain evidence="1">TEV1</strain>
    </source>
</reference>
<evidence type="ECO:0000313" key="1">
    <source>
        <dbReference type="EMBL" id="AYV75847.1"/>
    </source>
</evidence>
<protein>
    <submittedName>
        <fullName evidence="1">Uncharacterized protein</fullName>
    </submittedName>
</protein>
<gene>
    <name evidence="1" type="ORF">Terrestrivirus3_116</name>
</gene>
<proteinExistence type="predicted"/>